<dbReference type="EMBL" id="CM035420">
    <property type="protein sequence ID" value="KAH7405485.1"/>
    <property type="molecule type" value="Genomic_DNA"/>
</dbReference>
<feature type="region of interest" description="Disordered" evidence="3">
    <location>
        <begin position="424"/>
        <end position="444"/>
    </location>
</feature>
<keyword evidence="2" id="KW-0808">Transferase</keyword>
<accession>A0A8T2T4P5</accession>
<feature type="compositionally biased region" description="Polar residues" evidence="3">
    <location>
        <begin position="474"/>
        <end position="489"/>
    </location>
</feature>
<evidence type="ECO:0000256" key="1">
    <source>
        <dbReference type="ARBA" id="ARBA00004906"/>
    </source>
</evidence>
<dbReference type="PANTHER" id="PTHR46573">
    <property type="entry name" value="WD REPEAT, SAM AND U-BOX DOMAIN-CONTAINING PROTEIN 1"/>
    <property type="match status" value="1"/>
</dbReference>
<dbReference type="InterPro" id="IPR052085">
    <property type="entry name" value="WD-SAM-U-box"/>
</dbReference>
<feature type="compositionally biased region" description="Polar residues" evidence="3">
    <location>
        <begin position="431"/>
        <end position="442"/>
    </location>
</feature>
<evidence type="ECO:0000256" key="4">
    <source>
        <dbReference type="SAM" id="Phobius"/>
    </source>
</evidence>
<proteinExistence type="predicted"/>
<evidence type="ECO:0000313" key="7">
    <source>
        <dbReference type="Proteomes" id="UP000825935"/>
    </source>
</evidence>
<dbReference type="OrthoDB" id="10064100at2759"/>
<evidence type="ECO:0000256" key="3">
    <source>
        <dbReference type="SAM" id="MobiDB-lite"/>
    </source>
</evidence>
<comment type="caution">
    <text evidence="6">The sequence shown here is derived from an EMBL/GenBank/DDBJ whole genome shotgun (WGS) entry which is preliminary data.</text>
</comment>
<feature type="compositionally biased region" description="Polar residues" evidence="3">
    <location>
        <begin position="385"/>
        <end position="404"/>
    </location>
</feature>
<feature type="region of interest" description="Disordered" evidence="3">
    <location>
        <begin position="233"/>
        <end position="271"/>
    </location>
</feature>
<dbReference type="GO" id="GO:0004842">
    <property type="term" value="F:ubiquitin-protein transferase activity"/>
    <property type="evidence" value="ECO:0007669"/>
    <property type="project" value="InterPro"/>
</dbReference>
<dbReference type="Gene3D" id="3.30.40.10">
    <property type="entry name" value="Zinc/RING finger domain, C3HC4 (zinc finger)"/>
    <property type="match status" value="1"/>
</dbReference>
<evidence type="ECO:0000313" key="6">
    <source>
        <dbReference type="EMBL" id="KAH7405485.1"/>
    </source>
</evidence>
<keyword evidence="4" id="KW-0812">Transmembrane</keyword>
<dbReference type="CDD" id="cd16655">
    <property type="entry name" value="RING-Ubox_WDSUB1-like"/>
    <property type="match status" value="1"/>
</dbReference>
<dbReference type="InterPro" id="IPR003613">
    <property type="entry name" value="Ubox_domain"/>
</dbReference>
<dbReference type="PANTHER" id="PTHR46573:SF1">
    <property type="entry name" value="WD REPEAT, SAM AND U-BOX DOMAIN-CONTAINING PROTEIN 1"/>
    <property type="match status" value="1"/>
</dbReference>
<evidence type="ECO:0000256" key="2">
    <source>
        <dbReference type="ARBA" id="ARBA00022679"/>
    </source>
</evidence>
<reference evidence="6" key="1">
    <citation type="submission" date="2021-08" db="EMBL/GenBank/DDBJ databases">
        <title>WGS assembly of Ceratopteris richardii.</title>
        <authorList>
            <person name="Marchant D.B."/>
            <person name="Chen G."/>
            <person name="Jenkins J."/>
            <person name="Shu S."/>
            <person name="Leebens-Mack J."/>
            <person name="Grimwood J."/>
            <person name="Schmutz J."/>
            <person name="Soltis P."/>
            <person name="Soltis D."/>
            <person name="Chen Z.-H."/>
        </authorList>
    </citation>
    <scope>NUCLEOTIDE SEQUENCE</scope>
    <source>
        <strain evidence="6">Whitten #5841</strain>
        <tissue evidence="6">Leaf</tissue>
    </source>
</reference>
<feature type="region of interest" description="Disordered" evidence="3">
    <location>
        <begin position="384"/>
        <end position="406"/>
    </location>
</feature>
<evidence type="ECO:0000259" key="5">
    <source>
        <dbReference type="PROSITE" id="PS51698"/>
    </source>
</evidence>
<comment type="pathway">
    <text evidence="1">Protein modification; protein ubiquitination.</text>
</comment>
<gene>
    <name evidence="6" type="ORF">KP509_15G072300</name>
</gene>
<feature type="region of interest" description="Disordered" evidence="3">
    <location>
        <begin position="470"/>
        <end position="489"/>
    </location>
</feature>
<feature type="compositionally biased region" description="Basic and acidic residues" evidence="3">
    <location>
        <begin position="259"/>
        <end position="271"/>
    </location>
</feature>
<organism evidence="6 7">
    <name type="scientific">Ceratopteris richardii</name>
    <name type="common">Triangle waterfern</name>
    <dbReference type="NCBI Taxonomy" id="49495"/>
    <lineage>
        <taxon>Eukaryota</taxon>
        <taxon>Viridiplantae</taxon>
        <taxon>Streptophyta</taxon>
        <taxon>Embryophyta</taxon>
        <taxon>Tracheophyta</taxon>
        <taxon>Polypodiopsida</taxon>
        <taxon>Polypodiidae</taxon>
        <taxon>Polypodiales</taxon>
        <taxon>Pteridineae</taxon>
        <taxon>Pteridaceae</taxon>
        <taxon>Parkerioideae</taxon>
        <taxon>Ceratopteris</taxon>
    </lineage>
</organism>
<name>A0A8T2T4P5_CERRI</name>
<dbReference type="AlphaFoldDB" id="A0A8T2T4P5"/>
<dbReference type="SMART" id="SM00504">
    <property type="entry name" value="Ubox"/>
    <property type="match status" value="1"/>
</dbReference>
<feature type="transmembrane region" description="Helical" evidence="4">
    <location>
        <begin position="48"/>
        <end position="68"/>
    </location>
</feature>
<protein>
    <recommendedName>
        <fullName evidence="5">U-box domain-containing protein</fullName>
    </recommendedName>
</protein>
<feature type="transmembrane region" description="Helical" evidence="4">
    <location>
        <begin position="17"/>
        <end position="36"/>
    </location>
</feature>
<dbReference type="GO" id="GO:0016567">
    <property type="term" value="P:protein ubiquitination"/>
    <property type="evidence" value="ECO:0007669"/>
    <property type="project" value="InterPro"/>
</dbReference>
<sequence>MCFLCAVSRWSRRIASILPWLVIPFILVWALSQVFPPNYRLEVTSSRLACLTVLLLSLLWYELLLPWLSSWRAYRNSMLRERKLIQAREAAKRRKEATRRCRNCLTPYKVQMPGSGKYVCQYCGHISRRPVLEIAGMLENPMLISAGSPMLRGAGLPDPNYVWCGERPFTNLSRIPGRNQEFQPRKASNSGFNCSLVQSLPFNALTSFLGILKKVIGTDYLLKRDHSRPQAIPENLDETIRSKHEKARRKAERKKQTRLRKESFEAEDRQQREEVARLVEERQRQRDELERIRQKEKRVSIEEEGVRKASDSGRQIEKCNKKVGQLEVNRLLNQSPAKIVPKFIQEGNGKVPTSTCASNHQVSQCMSTQRRTMQNHLFKVKTRTDSLSRISSSKQTGVVPQISPSAHKGDVNVQARRLLKTKDSTHVGKPTVSSDSTTTNTRDFGIRPISDSAWKRPPLISAWSKENSALDGNCENTMSKPSSENGNRLDQSGGMDSKTFQNLSLIFRPSPSPVRGMAVQPPIARPANHMEPLQQLFSTPSLFSPLDLCANVDGSSEQNSQNEMNGIFSDPTFFESQNFSQVSNFFVPAPGASNYMMPDTARCLSHNVHDDHNSSSVQPVGAVYEGSVLLGAPYGVQADCSEEPVTDLPPFDVSPLSEVPFGGPSSPPLFNSSKIADIDMCIDKDNLVNSRNLYEDVLQLPSLSSMESLFEMDALTSDPGLSMPEKPGSLKLTEDILADGFPGSDCCSFSSALKTPMQLWDDADNSQKVPAEFVDCITQEIMEDPVITADGHSYERAAIEKWLKDHDTSPKTGEVLPPPPGGCGVDKTLRPNHILRGQIIIYKERLSRISALQSITWSVSTNDASSFFKTSTSGLLSF</sequence>
<dbReference type="Proteomes" id="UP000825935">
    <property type="component" value="Chromosome 15"/>
</dbReference>
<keyword evidence="7" id="KW-1185">Reference proteome</keyword>
<dbReference type="PROSITE" id="PS51698">
    <property type="entry name" value="U_BOX"/>
    <property type="match status" value="1"/>
</dbReference>
<keyword evidence="4" id="KW-0472">Membrane</keyword>
<feature type="compositionally biased region" description="Basic residues" evidence="3">
    <location>
        <begin position="243"/>
        <end position="258"/>
    </location>
</feature>
<dbReference type="Pfam" id="PF04564">
    <property type="entry name" value="U-box"/>
    <property type="match status" value="1"/>
</dbReference>
<dbReference type="SUPFAM" id="SSF57850">
    <property type="entry name" value="RING/U-box"/>
    <property type="match status" value="1"/>
</dbReference>
<keyword evidence="4" id="KW-1133">Transmembrane helix</keyword>
<dbReference type="InterPro" id="IPR013083">
    <property type="entry name" value="Znf_RING/FYVE/PHD"/>
</dbReference>
<feature type="domain" description="U-box" evidence="5">
    <location>
        <begin position="768"/>
        <end position="817"/>
    </location>
</feature>